<name>A0A239TD38_9FIRM</name>
<dbReference type="EMBL" id="LT906446">
    <property type="protein sequence ID" value="SNU95068.1"/>
    <property type="molecule type" value="Genomic_DNA"/>
</dbReference>
<proteinExistence type="predicted"/>
<gene>
    <name evidence="1" type="ORF">SAMEA4364220_00308</name>
</gene>
<dbReference type="InterPro" id="IPR007813">
    <property type="entry name" value="PilN"/>
</dbReference>
<keyword evidence="2" id="KW-1185">Reference proteome</keyword>
<accession>A0A239TD38</accession>
<evidence type="ECO:0000313" key="1">
    <source>
        <dbReference type="EMBL" id="SNU95068.1"/>
    </source>
</evidence>
<dbReference type="Pfam" id="PF05137">
    <property type="entry name" value="PilN"/>
    <property type="match status" value="1"/>
</dbReference>
<sequence>MVNLGTNTLADVKLMNVDVKDNKIILSGKSKNYAAISSYKTQLEQIKFIKNIKINDTKLNEADNLIDFSFYFDEVN</sequence>
<reference evidence="1 2" key="1">
    <citation type="submission" date="2017-06" db="EMBL/GenBank/DDBJ databases">
        <authorList>
            <consortium name="Pathogen Informatics"/>
        </authorList>
    </citation>
    <scope>NUCLEOTIDE SEQUENCE [LARGE SCALE GENOMIC DNA]</scope>
    <source>
        <strain evidence="1 2">NCTC10570</strain>
    </source>
</reference>
<organism evidence="1 2">
    <name type="scientific">Megamonas hypermegale</name>
    <dbReference type="NCBI Taxonomy" id="158847"/>
    <lineage>
        <taxon>Bacteria</taxon>
        <taxon>Bacillati</taxon>
        <taxon>Bacillota</taxon>
        <taxon>Negativicutes</taxon>
        <taxon>Selenomonadales</taxon>
        <taxon>Selenomonadaceae</taxon>
        <taxon>Megamonas</taxon>
    </lineage>
</organism>
<evidence type="ECO:0000313" key="2">
    <source>
        <dbReference type="Proteomes" id="UP000215383"/>
    </source>
</evidence>
<dbReference type="AlphaFoldDB" id="A0A239TD38"/>
<protein>
    <submittedName>
        <fullName evidence="1">Fimbrial assembly protein (PilN)</fullName>
    </submittedName>
</protein>
<dbReference type="Proteomes" id="UP000215383">
    <property type="component" value="Chromosome 1"/>
</dbReference>